<evidence type="ECO:0000313" key="3">
    <source>
        <dbReference type="EMBL" id="CAD8576423.1"/>
    </source>
</evidence>
<feature type="transmembrane region" description="Helical" evidence="2">
    <location>
        <begin position="44"/>
        <end position="65"/>
    </location>
</feature>
<keyword evidence="2" id="KW-1133">Transmembrane helix</keyword>
<keyword evidence="2" id="KW-0812">Transmembrane</keyword>
<evidence type="ECO:0000256" key="2">
    <source>
        <dbReference type="SAM" id="Phobius"/>
    </source>
</evidence>
<gene>
    <name evidence="3" type="ORF">OMED0929_LOCUS667</name>
</gene>
<dbReference type="CDD" id="cd22997">
    <property type="entry name" value="GT_LH"/>
    <property type="match status" value="1"/>
</dbReference>
<keyword evidence="2" id="KW-0472">Membrane</keyword>
<dbReference type="EMBL" id="HBEW01000789">
    <property type="protein sequence ID" value="CAD8576423.1"/>
    <property type="molecule type" value="Transcribed_RNA"/>
</dbReference>
<sequence>MSDERAGLISSTAPNAYDEESTPTTTDDARRGGAATATSRRRSVAASVAIAAVLVLAGTMVFLLAHDAVRAKALGLRHKSSWRRHRVTERARPAQLGEEEDKGANQPWELASAAERLVARMTVVPGTENTPIDVGSSLGTSQPGPPTFLSSWASAPYWKKNSYISVHETPGSEQAKVVVTGHATDIYKYAKYWLASATHWGLAARLSGDGTKWNGWEDKTMGLKTNLHHIEGDPIVIASDTGDVYFSCSQDDIEARFEATGADMIASGETQLWPEVRSYFAEKDINDWKIENSNLGNIGKAAEPENGDGKPYRWPNAGLIMGRKSALLRYVNAVEDIMYTIPSHGDNRFDKNCLPFKMSLADALNSHISDAFYDDQLCLNAYIMAEMAKKNIKVKVDIDGSILNSPGGIDMDMMKRDPVSGRVYNAMTGKSPCAWHFNNPLAKTRMVTAVEKFPNYFLSNFIGGERIKEHKIAAEAKAKADALKGTKLP</sequence>
<evidence type="ECO:0000256" key="1">
    <source>
        <dbReference type="SAM" id="MobiDB-lite"/>
    </source>
</evidence>
<feature type="region of interest" description="Disordered" evidence="1">
    <location>
        <begin position="1"/>
        <end position="40"/>
    </location>
</feature>
<dbReference type="AlphaFoldDB" id="A0A7S0KCA8"/>
<name>A0A7S0KCA8_9CHLO</name>
<reference evidence="3" key="1">
    <citation type="submission" date="2021-01" db="EMBL/GenBank/DDBJ databases">
        <authorList>
            <person name="Corre E."/>
            <person name="Pelletier E."/>
            <person name="Niang G."/>
            <person name="Scheremetjew M."/>
            <person name="Finn R."/>
            <person name="Kale V."/>
            <person name="Holt S."/>
            <person name="Cochrane G."/>
            <person name="Meng A."/>
            <person name="Brown T."/>
            <person name="Cohen L."/>
        </authorList>
    </citation>
    <scope>NUCLEOTIDE SEQUENCE</scope>
    <source>
        <strain evidence="3">Clade-D-RCC2572</strain>
    </source>
</reference>
<proteinExistence type="predicted"/>
<organism evidence="3">
    <name type="scientific">Ostreococcus mediterraneus</name>
    <dbReference type="NCBI Taxonomy" id="1486918"/>
    <lineage>
        <taxon>Eukaryota</taxon>
        <taxon>Viridiplantae</taxon>
        <taxon>Chlorophyta</taxon>
        <taxon>Mamiellophyceae</taxon>
        <taxon>Mamiellales</taxon>
        <taxon>Bathycoccaceae</taxon>
        <taxon>Ostreococcus</taxon>
    </lineage>
</organism>
<protein>
    <submittedName>
        <fullName evidence="3">Uncharacterized protein</fullName>
    </submittedName>
</protein>
<accession>A0A7S0KCA8</accession>
<feature type="region of interest" description="Disordered" evidence="1">
    <location>
        <begin position="86"/>
        <end position="105"/>
    </location>
</feature>